<organism evidence="6 7">
    <name type="scientific">Brucella pseudintermedia</name>
    <dbReference type="NCBI Taxonomy" id="370111"/>
    <lineage>
        <taxon>Bacteria</taxon>
        <taxon>Pseudomonadati</taxon>
        <taxon>Pseudomonadota</taxon>
        <taxon>Alphaproteobacteria</taxon>
        <taxon>Hyphomicrobiales</taxon>
        <taxon>Brucellaceae</taxon>
        <taxon>Brucella/Ochrobactrum group</taxon>
        <taxon>Brucella</taxon>
    </lineage>
</organism>
<dbReference type="PANTHER" id="PTHR39192:SF1">
    <property type="entry name" value="IRON UPTAKE SYSTEM COMPONENT EFEO"/>
    <property type="match status" value="1"/>
</dbReference>
<name>A0ABY5UFG5_9HYPH</name>
<dbReference type="InterPro" id="IPR050894">
    <property type="entry name" value="EfeM/EfeO_iron_uptake"/>
</dbReference>
<feature type="domain" description="Imelysin-like" evidence="4">
    <location>
        <begin position="156"/>
        <end position="387"/>
    </location>
</feature>
<dbReference type="EMBL" id="CP099968">
    <property type="protein sequence ID" value="UWL62095.1"/>
    <property type="molecule type" value="Genomic_DNA"/>
</dbReference>
<evidence type="ECO:0000256" key="1">
    <source>
        <dbReference type="ARBA" id="ARBA00004418"/>
    </source>
</evidence>
<dbReference type="PANTHER" id="PTHR39192">
    <property type="entry name" value="IRON UPTAKE SYSTEM COMPONENT EFEO"/>
    <property type="match status" value="1"/>
</dbReference>
<dbReference type="SUPFAM" id="SSF49503">
    <property type="entry name" value="Cupredoxins"/>
    <property type="match status" value="1"/>
</dbReference>
<evidence type="ECO:0000256" key="2">
    <source>
        <dbReference type="ARBA" id="ARBA00005989"/>
    </source>
</evidence>
<protein>
    <submittedName>
        <fullName evidence="6">Iron uptake system protein EfeO</fullName>
    </submittedName>
</protein>
<keyword evidence="7" id="KW-1185">Reference proteome</keyword>
<dbReference type="NCBIfam" id="NF041757">
    <property type="entry name" value="EfeO"/>
    <property type="match status" value="1"/>
</dbReference>
<dbReference type="RefSeq" id="WP_121985276.1">
    <property type="nucleotide sequence ID" value="NZ_CP099968.1"/>
</dbReference>
<dbReference type="Gene3D" id="1.20.1420.20">
    <property type="entry name" value="M75 peptidase, HXXE motif"/>
    <property type="match status" value="1"/>
</dbReference>
<dbReference type="InterPro" id="IPR034981">
    <property type="entry name" value="Imelysin-like_EfeO/Algp7"/>
</dbReference>
<evidence type="ECO:0000313" key="6">
    <source>
        <dbReference type="EMBL" id="UWL62095.1"/>
    </source>
</evidence>
<feature type="domain" description="EfeO-type cupredoxin-like" evidence="5">
    <location>
        <begin position="32"/>
        <end position="135"/>
    </location>
</feature>
<proteinExistence type="inferred from homology"/>
<evidence type="ECO:0000256" key="3">
    <source>
        <dbReference type="ARBA" id="ARBA00022729"/>
    </source>
</evidence>
<keyword evidence="3" id="KW-0732">Signal</keyword>
<evidence type="ECO:0000259" key="5">
    <source>
        <dbReference type="Pfam" id="PF13473"/>
    </source>
</evidence>
<dbReference type="InterPro" id="IPR038352">
    <property type="entry name" value="Imelysin_sf"/>
</dbReference>
<dbReference type="Pfam" id="PF13473">
    <property type="entry name" value="Cupredoxin_1"/>
    <property type="match status" value="1"/>
</dbReference>
<gene>
    <name evidence="6" type="primary">efeO</name>
    <name evidence="6" type="ORF">NIK97_19735</name>
</gene>
<dbReference type="InterPro" id="IPR028096">
    <property type="entry name" value="EfeO_Cupredoxin"/>
</dbReference>
<dbReference type="CDD" id="cd14656">
    <property type="entry name" value="Imelysin-like_EfeO"/>
    <property type="match status" value="1"/>
</dbReference>
<accession>A0ABY5UFG5</accession>
<dbReference type="InterPro" id="IPR053377">
    <property type="entry name" value="Iron_uptake_EfeM/EfeO"/>
</dbReference>
<reference evidence="6" key="1">
    <citation type="submission" date="2022-06" db="EMBL/GenBank/DDBJ databases">
        <title>Complete Genome Sequence of Deoxynivalenol-bioadsorption Ochrobactrum pseudintermedium ASAG-D25.</title>
        <authorList>
            <person name="Wang N."/>
        </authorList>
    </citation>
    <scope>NUCLEOTIDE SEQUENCE</scope>
    <source>
        <strain evidence="6">ASAG-D25</strain>
    </source>
</reference>
<dbReference type="InterPro" id="IPR008972">
    <property type="entry name" value="Cupredoxin"/>
</dbReference>
<evidence type="ECO:0000313" key="7">
    <source>
        <dbReference type="Proteomes" id="UP001058739"/>
    </source>
</evidence>
<dbReference type="Pfam" id="PF09375">
    <property type="entry name" value="Peptidase_M75"/>
    <property type="match status" value="1"/>
</dbReference>
<comment type="similarity">
    <text evidence="2">Belongs to the EfeM/EfeO family.</text>
</comment>
<evidence type="ECO:0000259" key="4">
    <source>
        <dbReference type="Pfam" id="PF09375"/>
    </source>
</evidence>
<dbReference type="NCBIfam" id="NF007697">
    <property type="entry name" value="PRK10378.1"/>
    <property type="match status" value="1"/>
</dbReference>
<dbReference type="Gene3D" id="2.60.40.420">
    <property type="entry name" value="Cupredoxins - blue copper proteins"/>
    <property type="match status" value="1"/>
</dbReference>
<dbReference type="InterPro" id="IPR018976">
    <property type="entry name" value="Imelysin-like"/>
</dbReference>
<dbReference type="Proteomes" id="UP001058739">
    <property type="component" value="Chromosome 02"/>
</dbReference>
<comment type="subcellular location">
    <subcellularLocation>
        <location evidence="1">Periplasm</location>
    </subcellularLocation>
</comment>
<sequence>MTNPKPTEPMSRNLVRIGLAFAVLLLLATGAAFYYASRISDKARHAATGDKIQVAINAKSCEPNELTVPAGRSVFEIINQSDRTVEWEILDGVMVLEERENIAPGFKQTITAKLTPGEYQITCGLLSNPRGKLTVTATAASESEKGKLPLTAFIGALAEYQIYLTAEVAEFQKAVAALSAAIAGGNLEAAQAAYGPARAAYARIAPVSEAFSDLDTAINARADYFEKREQDPSFGGLHRIEYGLFAQKSVDGLGPVAGKLEQDANALNERIRGLRISPDRMMAGTASALNRFASTASEDGEDRYAHTDLQALSGLVEGSIKTTDVLRPVVEKVDPKAFDGIDKDAASIKATLDAGNGDNGFKAYDALSPEERTKFKEGAAQLAAQFTKLRDQLGID</sequence>